<accession>L9X3Y6</accession>
<organism evidence="1 2">
    <name type="scientific">Natronococcus jeotgali DSM 18795</name>
    <dbReference type="NCBI Taxonomy" id="1227498"/>
    <lineage>
        <taxon>Archaea</taxon>
        <taxon>Methanobacteriati</taxon>
        <taxon>Methanobacteriota</taxon>
        <taxon>Stenosarchaea group</taxon>
        <taxon>Halobacteria</taxon>
        <taxon>Halobacteriales</taxon>
        <taxon>Natrialbaceae</taxon>
        <taxon>Natronococcus</taxon>
    </lineage>
</organism>
<reference evidence="1 2" key="1">
    <citation type="journal article" date="2014" name="PLoS Genet.">
        <title>Phylogenetically driven sequencing of extremely halophilic archaea reveals strategies for static and dynamic osmo-response.</title>
        <authorList>
            <person name="Becker E.A."/>
            <person name="Seitzer P.M."/>
            <person name="Tritt A."/>
            <person name="Larsen D."/>
            <person name="Krusor M."/>
            <person name="Yao A.I."/>
            <person name="Wu D."/>
            <person name="Madern D."/>
            <person name="Eisen J.A."/>
            <person name="Darling A.E."/>
            <person name="Facciotti M.T."/>
        </authorList>
    </citation>
    <scope>NUCLEOTIDE SEQUENCE [LARGE SCALE GENOMIC DNA]</scope>
    <source>
        <strain evidence="1 2">DSM 18795</strain>
    </source>
</reference>
<dbReference type="AlphaFoldDB" id="L9X3Y6"/>
<gene>
    <name evidence="1" type="ORF">C492_15001</name>
</gene>
<proteinExistence type="predicted"/>
<evidence type="ECO:0000313" key="2">
    <source>
        <dbReference type="Proteomes" id="UP000011531"/>
    </source>
</evidence>
<comment type="caution">
    <text evidence="1">The sequence shown here is derived from an EMBL/GenBank/DDBJ whole genome shotgun (WGS) entry which is preliminary data.</text>
</comment>
<sequence length="256" mass="28463">MFVVPSVLVGTVDIDGKLDGPAVTVEFRRQIMLDDAAPAFREFLLDRLSPADDRHHVGVVMRLKQRETLAIVEFTVKIDGLDAEVKAVENPEKLGEGAAGGVAVGETAHRQRIALVLYTCVESSIGMERGGSTFRFRVIEAVCVIFVTVIGPQVEVCADFHLLRKYSEYVLLKKRVPDLFNRLEVKFLTEVVQNGVLVRRVFIVLTECRDRGPVGARADEDLVNVFSIDLIIIARIEGNFLVNCVDEEVKELVLVD</sequence>
<name>L9X3Y6_9EURY</name>
<evidence type="ECO:0000313" key="1">
    <source>
        <dbReference type="EMBL" id="ELY56420.1"/>
    </source>
</evidence>
<keyword evidence="2" id="KW-1185">Reference proteome</keyword>
<dbReference type="Proteomes" id="UP000011531">
    <property type="component" value="Unassembled WGS sequence"/>
</dbReference>
<protein>
    <submittedName>
        <fullName evidence="1">Uncharacterized protein</fullName>
    </submittedName>
</protein>
<dbReference type="EMBL" id="AOIA01000126">
    <property type="protein sequence ID" value="ELY56420.1"/>
    <property type="molecule type" value="Genomic_DNA"/>
</dbReference>